<evidence type="ECO:0000313" key="2">
    <source>
        <dbReference type="EMBL" id="CAD9108138.1"/>
    </source>
</evidence>
<accession>A0A7S1PY99</accession>
<dbReference type="AlphaFoldDB" id="A0A7S1PY99"/>
<proteinExistence type="predicted"/>
<organism evidence="2">
    <name type="scientific">Alexandrium catenella</name>
    <name type="common">Red tide dinoflagellate</name>
    <name type="synonym">Gonyaulax catenella</name>
    <dbReference type="NCBI Taxonomy" id="2925"/>
    <lineage>
        <taxon>Eukaryota</taxon>
        <taxon>Sar</taxon>
        <taxon>Alveolata</taxon>
        <taxon>Dinophyceae</taxon>
        <taxon>Gonyaulacales</taxon>
        <taxon>Pyrocystaceae</taxon>
        <taxon>Alexandrium</taxon>
    </lineage>
</organism>
<protein>
    <submittedName>
        <fullName evidence="2">Uncharacterized protein</fullName>
    </submittedName>
</protein>
<evidence type="ECO:0000256" key="1">
    <source>
        <dbReference type="SAM" id="SignalP"/>
    </source>
</evidence>
<feature type="chain" id="PRO_5031511155" evidence="1">
    <location>
        <begin position="17"/>
        <end position="418"/>
    </location>
</feature>
<keyword evidence="1" id="KW-0732">Signal</keyword>
<name>A0A7S1PY99_ALECA</name>
<dbReference type="EMBL" id="HBGE01018318">
    <property type="protein sequence ID" value="CAD9108138.1"/>
    <property type="molecule type" value="Transcribed_RNA"/>
</dbReference>
<reference evidence="2" key="1">
    <citation type="submission" date="2021-01" db="EMBL/GenBank/DDBJ databases">
        <authorList>
            <person name="Corre E."/>
            <person name="Pelletier E."/>
            <person name="Niang G."/>
            <person name="Scheremetjew M."/>
            <person name="Finn R."/>
            <person name="Kale V."/>
            <person name="Holt S."/>
            <person name="Cochrane G."/>
            <person name="Meng A."/>
            <person name="Brown T."/>
            <person name="Cohen L."/>
        </authorList>
    </citation>
    <scope>NUCLEOTIDE SEQUENCE</scope>
    <source>
        <strain evidence="2">OF101</strain>
    </source>
</reference>
<feature type="signal peptide" evidence="1">
    <location>
        <begin position="1"/>
        <end position="16"/>
    </location>
</feature>
<sequence>MRSLLAAACLAAGALAQYSDIYNQPPDTVNGCECKSSCKVDLRFHCNVAPLCEVYPTCRGGKIAEWSWSKMMFWDYCVYNKYSRYEDLPAASKKDMLLRHVREDSDPSNFPHKLQQFNGLLRESVAVSFDSVSDVFPEPRGKWIHNIGVTGGIRFIGSGNHHYTGLFKGAEHGIIRLSVAKPVNMKEGVAPGMGIKFLRDGRPSANFVAMFTLDGQPSHETNFFQHAWSNHIPQTDDFGLKLVAAKFFQGSYCPLMVGLSDLSTDAAGRVGAFPFQLTFHPLRHSDCPCDDFPRCLANVARIPVGARLFEVRAVARPGAAAYTIGHIELTEKLRASKFGDEHLFFKHQRMEEDFRLHPDWLDAISKKRDCGLSGPTTSAPAYEKGCHAHVANLQRTNVSNLQRTKREAMLDTDKQVII</sequence>
<gene>
    <name evidence="2" type="ORF">ACAT0790_LOCUS10954</name>
</gene>